<comment type="caution">
    <text evidence="1">The sequence shown here is derived from an EMBL/GenBank/DDBJ whole genome shotgun (WGS) entry which is preliminary data.</text>
</comment>
<dbReference type="RefSeq" id="WP_103094597.1">
    <property type="nucleotide sequence ID" value="NZ_LYMM01000003.1"/>
</dbReference>
<dbReference type="EMBL" id="LYMM01000003">
    <property type="protein sequence ID" value="PNU06165.1"/>
    <property type="molecule type" value="Genomic_DNA"/>
</dbReference>
<organism evidence="1 2">
    <name type="scientific">Novosphingobium guangzhouense</name>
    <dbReference type="NCBI Taxonomy" id="1850347"/>
    <lineage>
        <taxon>Bacteria</taxon>
        <taxon>Pseudomonadati</taxon>
        <taxon>Pseudomonadota</taxon>
        <taxon>Alphaproteobacteria</taxon>
        <taxon>Sphingomonadales</taxon>
        <taxon>Sphingomonadaceae</taxon>
        <taxon>Novosphingobium</taxon>
    </lineage>
</organism>
<evidence type="ECO:0000313" key="2">
    <source>
        <dbReference type="Proteomes" id="UP000236327"/>
    </source>
</evidence>
<protein>
    <submittedName>
        <fullName evidence="1">Uncharacterized protein</fullName>
    </submittedName>
</protein>
<name>A0A2K2G553_9SPHN</name>
<dbReference type="AlphaFoldDB" id="A0A2K2G553"/>
<evidence type="ECO:0000313" key="1">
    <source>
        <dbReference type="EMBL" id="PNU06165.1"/>
    </source>
</evidence>
<sequence>MGKLAAQVMADRAARDDAKAKLDEHYHAFKADIDERGLAGRIADDALDQAKLMFDEAATMVEEHPAAIGGTLAALMLWFLRNPLIDLAQRLYAGVRNQVS</sequence>
<reference evidence="1 2" key="1">
    <citation type="submission" date="2016-05" db="EMBL/GenBank/DDBJ databases">
        <title>Complete genome sequence of Novosphingobium guangzhouense SA925(T).</title>
        <authorList>
            <person name="Sha S."/>
        </authorList>
    </citation>
    <scope>NUCLEOTIDE SEQUENCE [LARGE SCALE GENOMIC DNA]</scope>
    <source>
        <strain evidence="1 2">SA925</strain>
    </source>
</reference>
<gene>
    <name evidence="1" type="ORF">A8V01_12480</name>
</gene>
<keyword evidence="2" id="KW-1185">Reference proteome</keyword>
<dbReference type="Proteomes" id="UP000236327">
    <property type="component" value="Unassembled WGS sequence"/>
</dbReference>
<accession>A0A2K2G553</accession>
<proteinExistence type="predicted"/>
<dbReference type="OrthoDB" id="7433140at2"/>